<dbReference type="EC" id="2.1.1.-" evidence="5"/>
<name>A0A7R8W5X6_9CRUS</name>
<dbReference type="Pfam" id="PF06859">
    <property type="entry name" value="Bin3"/>
    <property type="match status" value="1"/>
</dbReference>
<dbReference type="GO" id="GO:2000632">
    <property type="term" value="P:negative regulation of pre-miRNA processing"/>
    <property type="evidence" value="ECO:0007669"/>
    <property type="project" value="TreeGrafter"/>
</dbReference>
<dbReference type="AlphaFoldDB" id="A0A7R8W5X6"/>
<evidence type="ECO:0000256" key="1">
    <source>
        <dbReference type="ARBA" id="ARBA00008361"/>
    </source>
</evidence>
<proteinExistence type="inferred from homology"/>
<dbReference type="GO" id="GO:0008173">
    <property type="term" value="F:RNA methyltransferase activity"/>
    <property type="evidence" value="ECO:0007669"/>
    <property type="project" value="UniProtKB-UniRule"/>
</dbReference>
<evidence type="ECO:0000256" key="5">
    <source>
        <dbReference type="RuleBase" id="RU367087"/>
    </source>
</evidence>
<dbReference type="OrthoDB" id="273070at2759"/>
<keyword evidence="4 5" id="KW-0949">S-adenosyl-L-methionine</keyword>
<gene>
    <name evidence="6" type="ORF">CTOB1V02_LOCUS3482</name>
</gene>
<dbReference type="PANTHER" id="PTHR12315:SF1">
    <property type="entry name" value="RNA 5'-MONOPHOSPHATE METHYLTRANSFERASE"/>
    <property type="match status" value="1"/>
</dbReference>
<dbReference type="InterPro" id="IPR039772">
    <property type="entry name" value="Bin3-like"/>
</dbReference>
<reference evidence="6" key="1">
    <citation type="submission" date="2020-11" db="EMBL/GenBank/DDBJ databases">
        <authorList>
            <person name="Tran Van P."/>
        </authorList>
    </citation>
    <scope>NUCLEOTIDE SEQUENCE</scope>
</reference>
<organism evidence="6">
    <name type="scientific">Cyprideis torosa</name>
    <dbReference type="NCBI Taxonomy" id="163714"/>
    <lineage>
        <taxon>Eukaryota</taxon>
        <taxon>Metazoa</taxon>
        <taxon>Ecdysozoa</taxon>
        <taxon>Arthropoda</taxon>
        <taxon>Crustacea</taxon>
        <taxon>Oligostraca</taxon>
        <taxon>Ostracoda</taxon>
        <taxon>Podocopa</taxon>
        <taxon>Podocopida</taxon>
        <taxon>Cytherocopina</taxon>
        <taxon>Cytheroidea</taxon>
        <taxon>Cytherideidae</taxon>
        <taxon>Cyprideis</taxon>
    </lineage>
</organism>
<dbReference type="InterPro" id="IPR024160">
    <property type="entry name" value="BIN3_SAM-bd_dom"/>
</dbReference>
<dbReference type="InterPro" id="IPR029063">
    <property type="entry name" value="SAM-dependent_MTases_sf"/>
</dbReference>
<dbReference type="EMBL" id="OB660597">
    <property type="protein sequence ID" value="CAD7225544.1"/>
    <property type="molecule type" value="Genomic_DNA"/>
</dbReference>
<accession>A0A7R8W5X6</accession>
<dbReference type="GO" id="GO:0032259">
    <property type="term" value="P:methylation"/>
    <property type="evidence" value="ECO:0007669"/>
    <property type="project" value="UniProtKB-KW"/>
</dbReference>
<comment type="similarity">
    <text evidence="1 5">Belongs to the methyltransferase superfamily.</text>
</comment>
<evidence type="ECO:0000256" key="4">
    <source>
        <dbReference type="ARBA" id="ARBA00022691"/>
    </source>
</evidence>
<dbReference type="InterPro" id="IPR010675">
    <property type="entry name" value="Bin3_C"/>
</dbReference>
<sequence length="232" mass="26314">MYVVFFCYVSLLTISESSRKPFMEPNSDPLSSDMLKSFVVSFACVKEKDDGSTPEMTHVEVRRLTGETVLREAKLRRKDHSEVHELTLAMTEVLASHPESPFADKCVRVLGLDLDINLIEGAKKKLYDSSNYQIHLNHGDEGLKFFFERISKCGQVVLVEPQPWKCYQSAVHRLRRCEAGGEFPHWKSIQLRSTEQIEAAIGSLLTSDARRSRYDLGDGVATAWGRKLLLYG</sequence>
<evidence type="ECO:0000256" key="3">
    <source>
        <dbReference type="ARBA" id="ARBA00022679"/>
    </source>
</evidence>
<keyword evidence="2 5" id="KW-0489">Methyltransferase</keyword>
<dbReference type="PROSITE" id="PS51515">
    <property type="entry name" value="BIN3_SAM"/>
    <property type="match status" value="1"/>
</dbReference>
<dbReference type="Gene3D" id="3.40.50.150">
    <property type="entry name" value="Vaccinia Virus protein VP39"/>
    <property type="match status" value="1"/>
</dbReference>
<dbReference type="GO" id="GO:0008171">
    <property type="term" value="F:O-methyltransferase activity"/>
    <property type="evidence" value="ECO:0007669"/>
    <property type="project" value="UniProtKB-UniRule"/>
</dbReference>
<dbReference type="GO" id="GO:0005737">
    <property type="term" value="C:cytoplasm"/>
    <property type="evidence" value="ECO:0007669"/>
    <property type="project" value="TreeGrafter"/>
</dbReference>
<keyword evidence="3 5" id="KW-0808">Transferase</keyword>
<evidence type="ECO:0000256" key="2">
    <source>
        <dbReference type="ARBA" id="ARBA00022603"/>
    </source>
</evidence>
<dbReference type="PANTHER" id="PTHR12315">
    <property type="entry name" value="BICOID-INTERACTING PROTEIN RELATED"/>
    <property type="match status" value="1"/>
</dbReference>
<protein>
    <recommendedName>
        <fullName evidence="5">RNA methyltransferase</fullName>
        <ecNumber evidence="5">2.1.1.-</ecNumber>
    </recommendedName>
</protein>
<evidence type="ECO:0000313" key="6">
    <source>
        <dbReference type="EMBL" id="CAD7225544.1"/>
    </source>
</evidence>